<dbReference type="RefSeq" id="WP_183870217.1">
    <property type="nucleotide sequence ID" value="NZ_JACHCF010000019.1"/>
</dbReference>
<sequence length="64" mass="7267">MKICAKYRNSLENVLFLRAICLERVIMAIEAVDIGDKERAVKYRLKSSVTGRVLLEIRLLISGS</sequence>
<dbReference type="EMBL" id="JACHCF010000019">
    <property type="protein sequence ID" value="MBB5624163.1"/>
    <property type="molecule type" value="Genomic_DNA"/>
</dbReference>
<evidence type="ECO:0000313" key="2">
    <source>
        <dbReference type="Proteomes" id="UP000537718"/>
    </source>
</evidence>
<organism evidence="1 2">
    <name type="scientific">Pedobacter cryoconitis</name>
    <dbReference type="NCBI Taxonomy" id="188932"/>
    <lineage>
        <taxon>Bacteria</taxon>
        <taxon>Pseudomonadati</taxon>
        <taxon>Bacteroidota</taxon>
        <taxon>Sphingobacteriia</taxon>
        <taxon>Sphingobacteriales</taxon>
        <taxon>Sphingobacteriaceae</taxon>
        <taxon>Pedobacter</taxon>
    </lineage>
</organism>
<evidence type="ECO:0000313" key="1">
    <source>
        <dbReference type="EMBL" id="MBB5624163.1"/>
    </source>
</evidence>
<reference evidence="1 2" key="1">
    <citation type="submission" date="2020-08" db="EMBL/GenBank/DDBJ databases">
        <title>Genomic Encyclopedia of Type Strains, Phase IV (KMG-V): Genome sequencing to study the core and pangenomes of soil and plant-associated prokaryotes.</title>
        <authorList>
            <person name="Whitman W."/>
        </authorList>
    </citation>
    <scope>NUCLEOTIDE SEQUENCE [LARGE SCALE GENOMIC DNA]</scope>
    <source>
        <strain evidence="1 2">MP7CTX6</strain>
    </source>
</reference>
<comment type="caution">
    <text evidence="1">The sequence shown here is derived from an EMBL/GenBank/DDBJ whole genome shotgun (WGS) entry which is preliminary data.</text>
</comment>
<dbReference type="Proteomes" id="UP000537718">
    <property type="component" value="Unassembled WGS sequence"/>
</dbReference>
<proteinExistence type="predicted"/>
<dbReference type="AlphaFoldDB" id="A0A7W8YZ34"/>
<accession>A0A7W8YZ34</accession>
<gene>
    <name evidence="1" type="ORF">HDE69_005260</name>
</gene>
<name>A0A7W8YZ34_9SPHI</name>
<protein>
    <submittedName>
        <fullName evidence="1">Uncharacterized protein</fullName>
    </submittedName>
</protein>